<dbReference type="CDD" id="cd00739">
    <property type="entry name" value="DHPS"/>
    <property type="match status" value="1"/>
</dbReference>
<comment type="cofactor">
    <cofactor evidence="2 9">
        <name>Mg(2+)</name>
        <dbReference type="ChEBI" id="CHEBI:18420"/>
    </cofactor>
</comment>
<name>A0A1G4QPE6_9CAUL</name>
<keyword evidence="12" id="KW-1185">Reference proteome</keyword>
<dbReference type="RefSeq" id="WP_245678873.1">
    <property type="nucleotide sequence ID" value="NZ_CBCRYE010000001.1"/>
</dbReference>
<keyword evidence="6 9" id="KW-0479">Metal-binding</keyword>
<evidence type="ECO:0000259" key="10">
    <source>
        <dbReference type="PROSITE" id="PS50972"/>
    </source>
</evidence>
<dbReference type="PANTHER" id="PTHR20941:SF1">
    <property type="entry name" value="FOLIC ACID SYNTHESIS PROTEIN FOL1"/>
    <property type="match status" value="1"/>
</dbReference>
<dbReference type="PROSITE" id="PS50972">
    <property type="entry name" value="PTERIN_BINDING"/>
    <property type="match status" value="1"/>
</dbReference>
<keyword evidence="7 9" id="KW-0460">Magnesium</keyword>
<evidence type="ECO:0000256" key="5">
    <source>
        <dbReference type="ARBA" id="ARBA00022679"/>
    </source>
</evidence>
<evidence type="ECO:0000256" key="9">
    <source>
        <dbReference type="RuleBase" id="RU361205"/>
    </source>
</evidence>
<dbReference type="GO" id="GO:0046872">
    <property type="term" value="F:metal ion binding"/>
    <property type="evidence" value="ECO:0007669"/>
    <property type="project" value="UniProtKB-KW"/>
</dbReference>
<dbReference type="PANTHER" id="PTHR20941">
    <property type="entry name" value="FOLATE SYNTHESIS PROTEINS"/>
    <property type="match status" value="1"/>
</dbReference>
<sequence>MTLLSRTTHGPLVMGIINVTPDSFSDGGAYDPVAQARRLIAEGADVLDIGGESTRPGAEPVSAEAEIARVLPVISAIAAEWPGAISIDTLKPQVARAAFQAGATVWNDVTALSHTPESLEVAAELGGDIILMHMQGEPRTMQAAPHYDDVVGEVEAWLLARAEAAMQAGVARGRIWLDPGIGFGKTLDHNLALIRAADRLASHGFPLLMAASRKRFIAALEEREGAVAAAAQQRIGGTLAVHLHAIANGVKMVRVHDVLAMRQAMRVWSALQGA</sequence>
<dbReference type="InterPro" id="IPR006390">
    <property type="entry name" value="DHP_synth_dom"/>
</dbReference>
<dbReference type="GO" id="GO:0004156">
    <property type="term" value="F:dihydropteroate synthase activity"/>
    <property type="evidence" value="ECO:0007669"/>
    <property type="project" value="UniProtKB-EC"/>
</dbReference>
<dbReference type="GO" id="GO:0005829">
    <property type="term" value="C:cytosol"/>
    <property type="evidence" value="ECO:0007669"/>
    <property type="project" value="TreeGrafter"/>
</dbReference>
<comment type="catalytic activity">
    <reaction evidence="1">
        <text>(7,8-dihydropterin-6-yl)methyl diphosphate + 4-aminobenzoate = 7,8-dihydropteroate + diphosphate</text>
        <dbReference type="Rhea" id="RHEA:19949"/>
        <dbReference type="ChEBI" id="CHEBI:17836"/>
        <dbReference type="ChEBI" id="CHEBI:17839"/>
        <dbReference type="ChEBI" id="CHEBI:33019"/>
        <dbReference type="ChEBI" id="CHEBI:72950"/>
        <dbReference type="EC" id="2.5.1.15"/>
    </reaction>
</comment>
<evidence type="ECO:0000256" key="3">
    <source>
        <dbReference type="ARBA" id="ARBA00004763"/>
    </source>
</evidence>
<dbReference type="AlphaFoldDB" id="A0A1G4QPE6"/>
<dbReference type="PROSITE" id="PS00792">
    <property type="entry name" value="DHPS_1"/>
    <property type="match status" value="1"/>
</dbReference>
<feature type="domain" description="Pterin-binding" evidence="10">
    <location>
        <begin position="11"/>
        <end position="266"/>
    </location>
</feature>
<protein>
    <recommendedName>
        <fullName evidence="4 9">Dihydropteroate synthase</fullName>
        <shortName evidence="9">DHPS</shortName>
        <ecNumber evidence="4 9">2.5.1.15</ecNumber>
    </recommendedName>
    <alternativeName>
        <fullName evidence="9">Dihydropteroate pyrophosphorylase</fullName>
    </alternativeName>
</protein>
<comment type="function">
    <text evidence="9">Catalyzes the condensation of para-aminobenzoate (pABA) with 6-hydroxymethyl-7,8-dihydropterin diphosphate (DHPt-PP) to form 7,8-dihydropteroate (H2Pte), the immediate precursor of folate derivatives.</text>
</comment>
<accession>A0A1G4QPE6</accession>
<keyword evidence="5 9" id="KW-0808">Transferase</keyword>
<evidence type="ECO:0000313" key="11">
    <source>
        <dbReference type="EMBL" id="SCW46480.1"/>
    </source>
</evidence>
<organism evidence="11 12">
    <name type="scientific">Asticcacaulis taihuensis</name>
    <dbReference type="NCBI Taxonomy" id="260084"/>
    <lineage>
        <taxon>Bacteria</taxon>
        <taxon>Pseudomonadati</taxon>
        <taxon>Pseudomonadota</taxon>
        <taxon>Alphaproteobacteria</taxon>
        <taxon>Caulobacterales</taxon>
        <taxon>Caulobacteraceae</taxon>
        <taxon>Asticcacaulis</taxon>
    </lineage>
</organism>
<dbReference type="Pfam" id="PF00809">
    <property type="entry name" value="Pterin_bind"/>
    <property type="match status" value="1"/>
</dbReference>
<proteinExistence type="inferred from homology"/>
<dbReference type="UniPathway" id="UPA00077">
    <property type="reaction ID" value="UER00156"/>
</dbReference>
<evidence type="ECO:0000256" key="6">
    <source>
        <dbReference type="ARBA" id="ARBA00022723"/>
    </source>
</evidence>
<comment type="similarity">
    <text evidence="9">Belongs to the DHPS family.</text>
</comment>
<dbReference type="InterPro" id="IPR011005">
    <property type="entry name" value="Dihydropteroate_synth-like_sf"/>
</dbReference>
<evidence type="ECO:0000256" key="8">
    <source>
        <dbReference type="ARBA" id="ARBA00022909"/>
    </source>
</evidence>
<dbReference type="Gene3D" id="3.20.20.20">
    <property type="entry name" value="Dihydropteroate synthase-like"/>
    <property type="match status" value="1"/>
</dbReference>
<evidence type="ECO:0000256" key="1">
    <source>
        <dbReference type="ARBA" id="ARBA00000012"/>
    </source>
</evidence>
<dbReference type="PROSITE" id="PS00793">
    <property type="entry name" value="DHPS_2"/>
    <property type="match status" value="1"/>
</dbReference>
<dbReference type="STRING" id="260084.SAMN02927928_1417"/>
<comment type="pathway">
    <text evidence="3 9">Cofactor biosynthesis; tetrahydrofolate biosynthesis; 7,8-dihydrofolate from 2-amino-4-hydroxy-6-hydroxymethyl-7,8-dihydropteridine diphosphate and 4-aminobenzoate: step 1/2.</text>
</comment>
<evidence type="ECO:0000256" key="7">
    <source>
        <dbReference type="ARBA" id="ARBA00022842"/>
    </source>
</evidence>
<evidence type="ECO:0000256" key="4">
    <source>
        <dbReference type="ARBA" id="ARBA00012458"/>
    </source>
</evidence>
<evidence type="ECO:0000256" key="2">
    <source>
        <dbReference type="ARBA" id="ARBA00001946"/>
    </source>
</evidence>
<dbReference type="SUPFAM" id="SSF51717">
    <property type="entry name" value="Dihydropteroate synthetase-like"/>
    <property type="match status" value="1"/>
</dbReference>
<dbReference type="NCBIfam" id="TIGR01496">
    <property type="entry name" value="DHPS"/>
    <property type="match status" value="1"/>
</dbReference>
<keyword evidence="8 9" id="KW-0289">Folate biosynthesis</keyword>
<dbReference type="Proteomes" id="UP000199150">
    <property type="component" value="Unassembled WGS sequence"/>
</dbReference>
<reference evidence="12" key="1">
    <citation type="submission" date="2016-10" db="EMBL/GenBank/DDBJ databases">
        <authorList>
            <person name="Varghese N."/>
            <person name="Submissions S."/>
        </authorList>
    </citation>
    <scope>NUCLEOTIDE SEQUENCE [LARGE SCALE GENOMIC DNA]</scope>
    <source>
        <strain evidence="12">CGMCC 1.3431</strain>
    </source>
</reference>
<evidence type="ECO:0000313" key="12">
    <source>
        <dbReference type="Proteomes" id="UP000199150"/>
    </source>
</evidence>
<gene>
    <name evidence="11" type="ORF">SAMN02927928_1417</name>
</gene>
<dbReference type="InterPro" id="IPR000489">
    <property type="entry name" value="Pterin-binding_dom"/>
</dbReference>
<dbReference type="EC" id="2.5.1.15" evidence="4 9"/>
<dbReference type="EMBL" id="FMTS01000001">
    <property type="protein sequence ID" value="SCW46480.1"/>
    <property type="molecule type" value="Genomic_DNA"/>
</dbReference>
<dbReference type="GO" id="GO:0046656">
    <property type="term" value="P:folic acid biosynthetic process"/>
    <property type="evidence" value="ECO:0007669"/>
    <property type="project" value="UniProtKB-KW"/>
</dbReference>
<dbReference type="InterPro" id="IPR045031">
    <property type="entry name" value="DHP_synth-like"/>
</dbReference>
<dbReference type="GO" id="GO:0046654">
    <property type="term" value="P:tetrahydrofolate biosynthetic process"/>
    <property type="evidence" value="ECO:0007669"/>
    <property type="project" value="UniProtKB-UniPathway"/>
</dbReference>